<name>A0A7J6UZ54_THATH</name>
<proteinExistence type="predicted"/>
<gene>
    <name evidence="1" type="ORF">FRX31_032460</name>
</gene>
<reference evidence="1 2" key="1">
    <citation type="submission" date="2020-06" db="EMBL/GenBank/DDBJ databases">
        <title>Transcriptomic and genomic resources for Thalictrum thalictroides and T. hernandezii: Facilitating candidate gene discovery in an emerging model plant lineage.</title>
        <authorList>
            <person name="Arias T."/>
            <person name="Riano-Pachon D.M."/>
            <person name="Di Stilio V.S."/>
        </authorList>
    </citation>
    <scope>NUCLEOTIDE SEQUENCE [LARGE SCALE GENOMIC DNA]</scope>
    <source>
        <strain evidence="2">cv. WT478/WT964</strain>
        <tissue evidence="1">Leaves</tissue>
    </source>
</reference>
<organism evidence="1 2">
    <name type="scientific">Thalictrum thalictroides</name>
    <name type="common">Rue-anemone</name>
    <name type="synonym">Anemone thalictroides</name>
    <dbReference type="NCBI Taxonomy" id="46969"/>
    <lineage>
        <taxon>Eukaryota</taxon>
        <taxon>Viridiplantae</taxon>
        <taxon>Streptophyta</taxon>
        <taxon>Embryophyta</taxon>
        <taxon>Tracheophyta</taxon>
        <taxon>Spermatophyta</taxon>
        <taxon>Magnoliopsida</taxon>
        <taxon>Ranunculales</taxon>
        <taxon>Ranunculaceae</taxon>
        <taxon>Thalictroideae</taxon>
        <taxon>Thalictrum</taxon>
    </lineage>
</organism>
<dbReference type="AlphaFoldDB" id="A0A7J6UZ54"/>
<comment type="caution">
    <text evidence="1">The sequence shown here is derived from an EMBL/GenBank/DDBJ whole genome shotgun (WGS) entry which is preliminary data.</text>
</comment>
<dbReference type="Proteomes" id="UP000554482">
    <property type="component" value="Unassembled WGS sequence"/>
</dbReference>
<protein>
    <submittedName>
        <fullName evidence="1">Uncharacterized protein</fullName>
    </submittedName>
</protein>
<sequence>MLKLKAGKSPLVANMWKAGSLAMLVELWRVRNRMKYDGIQTFSQIQGIRKSESRKLWSLHFHHLGRHAMAPIPMV</sequence>
<evidence type="ECO:0000313" key="2">
    <source>
        <dbReference type="Proteomes" id="UP000554482"/>
    </source>
</evidence>
<keyword evidence="2" id="KW-1185">Reference proteome</keyword>
<evidence type="ECO:0000313" key="1">
    <source>
        <dbReference type="EMBL" id="KAF5177953.1"/>
    </source>
</evidence>
<accession>A0A7J6UZ54</accession>
<dbReference type="EMBL" id="JABWDY010040681">
    <property type="protein sequence ID" value="KAF5177953.1"/>
    <property type="molecule type" value="Genomic_DNA"/>
</dbReference>